<evidence type="ECO:0000313" key="2">
    <source>
        <dbReference type="Proteomes" id="UP001054945"/>
    </source>
</evidence>
<comment type="caution">
    <text evidence="1">The sequence shown here is derived from an EMBL/GenBank/DDBJ whole genome shotgun (WGS) entry which is preliminary data.</text>
</comment>
<dbReference type="Proteomes" id="UP001054945">
    <property type="component" value="Unassembled WGS sequence"/>
</dbReference>
<dbReference type="AlphaFoldDB" id="A0AAV4WEL9"/>
<protein>
    <submittedName>
        <fullName evidence="1">Uncharacterized protein</fullName>
    </submittedName>
</protein>
<sequence>MLLIDVIKKDKVTKIESLPFRNFKAYFKRIQKERIFQKNSKTKITQKRTARSHLAFPKVLAKRSLFHQERLLTPSLSYQTATYCEDACNNLKPESLQQKSPDHPCSAP</sequence>
<proteinExistence type="predicted"/>
<name>A0AAV4WEL9_CAEEX</name>
<accession>A0AAV4WEL9</accession>
<gene>
    <name evidence="1" type="ORF">CEXT_597471</name>
</gene>
<evidence type="ECO:0000313" key="1">
    <source>
        <dbReference type="EMBL" id="GIY81237.1"/>
    </source>
</evidence>
<organism evidence="1 2">
    <name type="scientific">Caerostris extrusa</name>
    <name type="common">Bark spider</name>
    <name type="synonym">Caerostris bankana</name>
    <dbReference type="NCBI Taxonomy" id="172846"/>
    <lineage>
        <taxon>Eukaryota</taxon>
        <taxon>Metazoa</taxon>
        <taxon>Ecdysozoa</taxon>
        <taxon>Arthropoda</taxon>
        <taxon>Chelicerata</taxon>
        <taxon>Arachnida</taxon>
        <taxon>Araneae</taxon>
        <taxon>Araneomorphae</taxon>
        <taxon>Entelegynae</taxon>
        <taxon>Araneoidea</taxon>
        <taxon>Araneidae</taxon>
        <taxon>Caerostris</taxon>
    </lineage>
</organism>
<keyword evidence="2" id="KW-1185">Reference proteome</keyword>
<reference evidence="1 2" key="1">
    <citation type="submission" date="2021-06" db="EMBL/GenBank/DDBJ databases">
        <title>Caerostris extrusa draft genome.</title>
        <authorList>
            <person name="Kono N."/>
            <person name="Arakawa K."/>
        </authorList>
    </citation>
    <scope>NUCLEOTIDE SEQUENCE [LARGE SCALE GENOMIC DNA]</scope>
</reference>
<dbReference type="EMBL" id="BPLR01016099">
    <property type="protein sequence ID" value="GIY81237.1"/>
    <property type="molecule type" value="Genomic_DNA"/>
</dbReference>